<evidence type="ECO:0000256" key="12">
    <source>
        <dbReference type="SAM" id="Phobius"/>
    </source>
</evidence>
<dbReference type="PANTHER" id="PTHR30040:SF2">
    <property type="entry name" value="FAD:PROTEIN FMN TRANSFERASE"/>
    <property type="match status" value="1"/>
</dbReference>
<dbReference type="SUPFAM" id="SSF143631">
    <property type="entry name" value="ApbE-like"/>
    <property type="match status" value="1"/>
</dbReference>
<comment type="similarity">
    <text evidence="10">Belongs to the ApbE family.</text>
</comment>
<reference evidence="13 14" key="1">
    <citation type="submission" date="2017-10" db="EMBL/GenBank/DDBJ databases">
        <title>Novel microbial diversity and functional potential in the marine mammal oral microbiome.</title>
        <authorList>
            <person name="Dudek N.K."/>
            <person name="Sun C.L."/>
            <person name="Burstein D."/>
            <person name="Kantor R.S."/>
            <person name="Aliaga Goltsman D.S."/>
            <person name="Bik E.M."/>
            <person name="Thomas B.C."/>
            <person name="Banfield J.F."/>
            <person name="Relman D.A."/>
        </authorList>
    </citation>
    <scope>NUCLEOTIDE SEQUENCE [LARGE SCALE GENOMIC DNA]</scope>
    <source>
        <strain evidence="13">DOLJORAL78_47_16</strain>
    </source>
</reference>
<feature type="transmembrane region" description="Helical" evidence="12">
    <location>
        <begin position="12"/>
        <end position="33"/>
    </location>
</feature>
<feature type="binding site" evidence="11">
    <location>
        <position position="186"/>
    </location>
    <ligand>
        <name>Mg(2+)</name>
        <dbReference type="ChEBI" id="CHEBI:18420"/>
    </ligand>
</feature>
<dbReference type="EC" id="2.7.1.180" evidence="1 10"/>
<organism evidence="13 14">
    <name type="scientific">candidate division KSB3 bacterium</name>
    <dbReference type="NCBI Taxonomy" id="2044937"/>
    <lineage>
        <taxon>Bacteria</taxon>
        <taxon>candidate division KSB3</taxon>
    </lineage>
</organism>
<sequence>MRDLIVLRGKSIRFLGYGLSLCILVGLLVYYVFSSSRIQTYRQSRILLDTVVDITVACSDEKLANQAISEAFYEMQRVEALFDKYHENSQIAMINQGDRHETIVLTPEVHTLVQRSLDYSLLTDGLFDITIGGLVDLWGIGTSHEQVPDTSSLQNILPYISYKQVSIHPDNSISLQSPNTSLDLGGIAKGYSIDRAIRILEQHQIANALVNAGGDIRCIGNKPDGTPWRIGIKHPRKEGIFGIVELEHAAVATSGDYERFFIHERTRYHHLLDPRTGMPARECQSVTIIAQTAEQADTLATAVFVMGPDRGLAFIERQEDVEGMIIQASGEVIVSSGFTFQPM</sequence>
<keyword evidence="4 10" id="KW-0808">Transferase</keyword>
<dbReference type="Proteomes" id="UP000230821">
    <property type="component" value="Unassembled WGS sequence"/>
</dbReference>
<dbReference type="PIRSF" id="PIRSF006268">
    <property type="entry name" value="ApbE"/>
    <property type="match status" value="1"/>
</dbReference>
<evidence type="ECO:0000313" key="14">
    <source>
        <dbReference type="Proteomes" id="UP000230821"/>
    </source>
</evidence>
<dbReference type="PANTHER" id="PTHR30040">
    <property type="entry name" value="THIAMINE BIOSYNTHESIS LIPOPROTEIN APBE"/>
    <property type="match status" value="1"/>
</dbReference>
<evidence type="ECO:0000256" key="8">
    <source>
        <dbReference type="ARBA" id="ARBA00031306"/>
    </source>
</evidence>
<keyword evidence="12" id="KW-1133">Transmembrane helix</keyword>
<evidence type="ECO:0000256" key="9">
    <source>
        <dbReference type="ARBA" id="ARBA00048540"/>
    </source>
</evidence>
<gene>
    <name evidence="13" type="ORF">CSA56_09310</name>
</gene>
<keyword evidence="5 10" id="KW-0479">Metal-binding</keyword>
<dbReference type="Pfam" id="PF02424">
    <property type="entry name" value="ApbE"/>
    <property type="match status" value="1"/>
</dbReference>
<dbReference type="InterPro" id="IPR024932">
    <property type="entry name" value="ApbE"/>
</dbReference>
<dbReference type="GO" id="GO:0016740">
    <property type="term" value="F:transferase activity"/>
    <property type="evidence" value="ECO:0007669"/>
    <property type="project" value="UniProtKB-UniRule"/>
</dbReference>
<proteinExistence type="inferred from homology"/>
<comment type="catalytic activity">
    <reaction evidence="9 10">
        <text>L-threonyl-[protein] + FAD = FMN-L-threonyl-[protein] + AMP + H(+)</text>
        <dbReference type="Rhea" id="RHEA:36847"/>
        <dbReference type="Rhea" id="RHEA-COMP:11060"/>
        <dbReference type="Rhea" id="RHEA-COMP:11061"/>
        <dbReference type="ChEBI" id="CHEBI:15378"/>
        <dbReference type="ChEBI" id="CHEBI:30013"/>
        <dbReference type="ChEBI" id="CHEBI:57692"/>
        <dbReference type="ChEBI" id="CHEBI:74257"/>
        <dbReference type="ChEBI" id="CHEBI:456215"/>
        <dbReference type="EC" id="2.7.1.180"/>
    </reaction>
</comment>
<accession>A0A2G6KGD7</accession>
<dbReference type="Gene3D" id="3.10.520.10">
    <property type="entry name" value="ApbE-like domains"/>
    <property type="match status" value="1"/>
</dbReference>
<feature type="binding site" evidence="11">
    <location>
        <position position="301"/>
    </location>
    <ligand>
        <name>Mg(2+)</name>
        <dbReference type="ChEBI" id="CHEBI:18420"/>
    </ligand>
</feature>
<evidence type="ECO:0000256" key="2">
    <source>
        <dbReference type="ARBA" id="ARBA00016337"/>
    </source>
</evidence>
<dbReference type="InterPro" id="IPR003374">
    <property type="entry name" value="ApbE-like_sf"/>
</dbReference>
<comment type="cofactor">
    <cofactor evidence="11">
        <name>Mg(2+)</name>
        <dbReference type="ChEBI" id="CHEBI:18420"/>
    </cofactor>
    <cofactor evidence="11">
        <name>Mn(2+)</name>
        <dbReference type="ChEBI" id="CHEBI:29035"/>
    </cofactor>
    <text evidence="11">Magnesium. Can also use manganese.</text>
</comment>
<keyword evidence="12" id="KW-0472">Membrane</keyword>
<comment type="caution">
    <text evidence="13">The sequence shown here is derived from an EMBL/GenBank/DDBJ whole genome shotgun (WGS) entry which is preliminary data.</text>
</comment>
<keyword evidence="3 10" id="KW-0285">Flavoprotein</keyword>
<evidence type="ECO:0000313" key="13">
    <source>
        <dbReference type="EMBL" id="PIE33879.1"/>
    </source>
</evidence>
<dbReference type="EMBL" id="PDSK01000093">
    <property type="protein sequence ID" value="PIE33879.1"/>
    <property type="molecule type" value="Genomic_DNA"/>
</dbReference>
<evidence type="ECO:0000256" key="1">
    <source>
        <dbReference type="ARBA" id="ARBA00011955"/>
    </source>
</evidence>
<keyword evidence="12" id="KW-0812">Transmembrane</keyword>
<dbReference type="GO" id="GO:0046872">
    <property type="term" value="F:metal ion binding"/>
    <property type="evidence" value="ECO:0007669"/>
    <property type="project" value="UniProtKB-UniRule"/>
</dbReference>
<dbReference type="AlphaFoldDB" id="A0A2G6KGD7"/>
<evidence type="ECO:0000256" key="7">
    <source>
        <dbReference type="ARBA" id="ARBA00022842"/>
    </source>
</evidence>
<evidence type="ECO:0000256" key="5">
    <source>
        <dbReference type="ARBA" id="ARBA00022723"/>
    </source>
</evidence>
<evidence type="ECO:0000256" key="11">
    <source>
        <dbReference type="PIRSR" id="PIRSR006268-2"/>
    </source>
</evidence>
<protein>
    <recommendedName>
        <fullName evidence="2 10">FAD:protein FMN transferase</fullName>
        <ecNumber evidence="1 10">2.7.1.180</ecNumber>
    </recommendedName>
    <alternativeName>
        <fullName evidence="8 10">Flavin transferase</fullName>
    </alternativeName>
</protein>
<name>A0A2G6KGD7_9BACT</name>
<feature type="binding site" evidence="11">
    <location>
        <position position="297"/>
    </location>
    <ligand>
        <name>Mg(2+)</name>
        <dbReference type="ChEBI" id="CHEBI:18420"/>
    </ligand>
</feature>
<evidence type="ECO:0000256" key="6">
    <source>
        <dbReference type="ARBA" id="ARBA00022827"/>
    </source>
</evidence>
<evidence type="ECO:0000256" key="4">
    <source>
        <dbReference type="ARBA" id="ARBA00022679"/>
    </source>
</evidence>
<evidence type="ECO:0000256" key="3">
    <source>
        <dbReference type="ARBA" id="ARBA00022630"/>
    </source>
</evidence>
<keyword evidence="7 10" id="KW-0460">Magnesium</keyword>
<keyword evidence="6 10" id="KW-0274">FAD</keyword>
<evidence type="ECO:0000256" key="10">
    <source>
        <dbReference type="PIRNR" id="PIRNR006268"/>
    </source>
</evidence>